<dbReference type="GO" id="GO:0006508">
    <property type="term" value="P:proteolysis"/>
    <property type="evidence" value="ECO:0007669"/>
    <property type="project" value="UniProtKB-KW"/>
</dbReference>
<dbReference type="EMBL" id="BARW01000446">
    <property type="protein sequence ID" value="GAI64629.1"/>
    <property type="molecule type" value="Genomic_DNA"/>
</dbReference>
<evidence type="ECO:0000256" key="12">
    <source>
        <dbReference type="ARBA" id="ARBA00022824"/>
    </source>
</evidence>
<dbReference type="GO" id="GO:0070573">
    <property type="term" value="F:metallodipeptidase activity"/>
    <property type="evidence" value="ECO:0007669"/>
    <property type="project" value="InterPro"/>
</dbReference>
<evidence type="ECO:0000256" key="6">
    <source>
        <dbReference type="ARBA" id="ARBA00022525"/>
    </source>
</evidence>
<keyword evidence="21" id="KW-1133">Transmembrane helix</keyword>
<keyword evidence="11" id="KW-0378">Hydrolase</keyword>
<evidence type="ECO:0000259" key="22">
    <source>
        <dbReference type="Pfam" id="PF04389"/>
    </source>
</evidence>
<keyword evidence="21" id="KW-0812">Transmembrane</keyword>
<dbReference type="GO" id="GO:0004180">
    <property type="term" value="F:carboxypeptidase activity"/>
    <property type="evidence" value="ECO:0007669"/>
    <property type="project" value="UniProtKB-KW"/>
</dbReference>
<dbReference type="GO" id="GO:0005576">
    <property type="term" value="C:extracellular region"/>
    <property type="evidence" value="ECO:0007669"/>
    <property type="project" value="UniProtKB-SubCell"/>
</dbReference>
<keyword evidence="12" id="KW-0256">Endoplasmic reticulum</keyword>
<organism evidence="23">
    <name type="scientific">marine sediment metagenome</name>
    <dbReference type="NCBI Taxonomy" id="412755"/>
    <lineage>
        <taxon>unclassified sequences</taxon>
        <taxon>metagenomes</taxon>
        <taxon>ecological metagenomes</taxon>
    </lineage>
</organism>
<dbReference type="SUPFAM" id="SSF53187">
    <property type="entry name" value="Zn-dependent exopeptidases"/>
    <property type="match status" value="1"/>
</dbReference>
<sequence>LQLKFSEEVINMNTEILKEDSDYMYNLVQRIVDEVGPRMPCSPQEAEGANIIKNELEKSCDEVVLEPFECHPKAFLGWIKMIVIMVPLSMILYLLMQFASETIWLIIFTAISFGLVLLSLLIMWEEFFNYKEFIDIIFRKKSSQNVVGKFKSKGEVKKIIIFSSHIDSALQFNLLKVLKWGFIPLAFGAIIILLIWLVLSAISLTFMVIGFIELKAIFFSTVIWLLIVGSPCFLGLFFFVPLGEKGNVVPGSVDNLSSCSVIVGLGRYLKSHRDIIPENTEIRLISFGSEESGLRGSYRYVAAHLEELKKFDAMVFNMDGLETPDKFLVIEYEPTTRTKHSEEVVQKILKAAEMNDIKAKKFGAGKLEKTVGKLSGGSDAAAFSKSNVKAAFLNSADWKTRSSYYHQSTDTPDKIRKGTLENALRICITFILNEKNK</sequence>
<evidence type="ECO:0000256" key="10">
    <source>
        <dbReference type="ARBA" id="ARBA00022729"/>
    </source>
</evidence>
<evidence type="ECO:0000256" key="13">
    <source>
        <dbReference type="ARBA" id="ARBA00022833"/>
    </source>
</evidence>
<dbReference type="InterPro" id="IPR039866">
    <property type="entry name" value="CPQ"/>
</dbReference>
<keyword evidence="15" id="KW-0482">Metalloprotease</keyword>
<evidence type="ECO:0000256" key="4">
    <source>
        <dbReference type="ARBA" id="ARBA00004613"/>
    </source>
</evidence>
<evidence type="ECO:0000256" key="9">
    <source>
        <dbReference type="ARBA" id="ARBA00022723"/>
    </source>
</evidence>
<dbReference type="AlphaFoldDB" id="X1SA34"/>
<feature type="domain" description="Peptidase M28" evidence="22">
    <location>
        <begin position="249"/>
        <end position="430"/>
    </location>
</feature>
<feature type="transmembrane region" description="Helical" evidence="21">
    <location>
        <begin position="103"/>
        <end position="124"/>
    </location>
</feature>
<keyword evidence="17" id="KW-0325">Glycoprotein</keyword>
<dbReference type="GO" id="GO:0046872">
    <property type="term" value="F:metal ion binding"/>
    <property type="evidence" value="ECO:0007669"/>
    <property type="project" value="UniProtKB-KW"/>
</dbReference>
<evidence type="ECO:0000256" key="11">
    <source>
        <dbReference type="ARBA" id="ARBA00022801"/>
    </source>
</evidence>
<evidence type="ECO:0000256" key="5">
    <source>
        <dbReference type="ARBA" id="ARBA00014116"/>
    </source>
</evidence>
<evidence type="ECO:0000256" key="17">
    <source>
        <dbReference type="ARBA" id="ARBA00023180"/>
    </source>
</evidence>
<dbReference type="GO" id="GO:0005783">
    <property type="term" value="C:endoplasmic reticulum"/>
    <property type="evidence" value="ECO:0007669"/>
    <property type="project" value="UniProtKB-SubCell"/>
</dbReference>
<gene>
    <name evidence="23" type="ORF">S12H4_01989</name>
</gene>
<evidence type="ECO:0000256" key="7">
    <source>
        <dbReference type="ARBA" id="ARBA00022645"/>
    </source>
</evidence>
<keyword evidence="21" id="KW-0472">Membrane</keyword>
<evidence type="ECO:0000256" key="18">
    <source>
        <dbReference type="ARBA" id="ARBA00023228"/>
    </source>
</evidence>
<keyword evidence="9" id="KW-0479">Metal-binding</keyword>
<keyword evidence="7" id="KW-0121">Carboxypeptidase</keyword>
<dbReference type="InterPro" id="IPR007484">
    <property type="entry name" value="Peptidase_M28"/>
</dbReference>
<evidence type="ECO:0000256" key="1">
    <source>
        <dbReference type="ARBA" id="ARBA00004240"/>
    </source>
</evidence>
<comment type="caution">
    <text evidence="23">The sequence shown here is derived from an EMBL/GenBank/DDBJ whole genome shotgun (WGS) entry which is preliminary data.</text>
</comment>
<evidence type="ECO:0000256" key="15">
    <source>
        <dbReference type="ARBA" id="ARBA00023049"/>
    </source>
</evidence>
<dbReference type="GO" id="GO:0005794">
    <property type="term" value="C:Golgi apparatus"/>
    <property type="evidence" value="ECO:0007669"/>
    <property type="project" value="UniProtKB-SubCell"/>
</dbReference>
<evidence type="ECO:0000313" key="23">
    <source>
        <dbReference type="EMBL" id="GAI64629.1"/>
    </source>
</evidence>
<evidence type="ECO:0000256" key="14">
    <source>
        <dbReference type="ARBA" id="ARBA00023034"/>
    </source>
</evidence>
<feature type="transmembrane region" description="Helical" evidence="21">
    <location>
        <begin position="182"/>
        <end position="209"/>
    </location>
</feature>
<name>X1SA34_9ZZZZ</name>
<keyword evidence="14" id="KW-0333">Golgi apparatus</keyword>
<evidence type="ECO:0000256" key="21">
    <source>
        <dbReference type="SAM" id="Phobius"/>
    </source>
</evidence>
<keyword evidence="18" id="KW-0458">Lysosome</keyword>
<keyword evidence="10" id="KW-0732">Signal</keyword>
<dbReference type="PANTHER" id="PTHR12053">
    <property type="entry name" value="PROTEASE FAMILY M28 PLASMA GLUTAMATE CARBOXYPEPTIDASE-RELATED"/>
    <property type="match status" value="1"/>
</dbReference>
<dbReference type="Gene3D" id="3.40.630.10">
    <property type="entry name" value="Zn peptidases"/>
    <property type="match status" value="1"/>
</dbReference>
<keyword evidence="16" id="KW-0865">Zymogen</keyword>
<dbReference type="PANTHER" id="PTHR12053:SF3">
    <property type="entry name" value="CARBOXYPEPTIDASE Q"/>
    <property type="match status" value="1"/>
</dbReference>
<feature type="non-terminal residue" evidence="23">
    <location>
        <position position="1"/>
    </location>
</feature>
<reference evidence="23" key="1">
    <citation type="journal article" date="2014" name="Front. Microbiol.">
        <title>High frequency of phylogenetically diverse reductive dehalogenase-homologous genes in deep subseafloor sedimentary metagenomes.</title>
        <authorList>
            <person name="Kawai M."/>
            <person name="Futagami T."/>
            <person name="Toyoda A."/>
            <person name="Takaki Y."/>
            <person name="Nishi S."/>
            <person name="Hori S."/>
            <person name="Arai W."/>
            <person name="Tsubouchi T."/>
            <person name="Morono Y."/>
            <person name="Uchiyama I."/>
            <person name="Ito T."/>
            <person name="Fujiyama A."/>
            <person name="Inagaki F."/>
            <person name="Takami H."/>
        </authorList>
    </citation>
    <scope>NUCLEOTIDE SEQUENCE</scope>
    <source>
        <strain evidence="23">Expedition CK06-06</strain>
    </source>
</reference>
<dbReference type="GO" id="GO:0005764">
    <property type="term" value="C:lysosome"/>
    <property type="evidence" value="ECO:0007669"/>
    <property type="project" value="UniProtKB-SubCell"/>
</dbReference>
<keyword evidence="6" id="KW-0964">Secreted</keyword>
<feature type="transmembrane region" description="Helical" evidence="21">
    <location>
        <begin position="216"/>
        <end position="240"/>
    </location>
</feature>
<evidence type="ECO:0000256" key="3">
    <source>
        <dbReference type="ARBA" id="ARBA00004555"/>
    </source>
</evidence>
<feature type="transmembrane region" description="Helical" evidence="21">
    <location>
        <begin position="75"/>
        <end position="96"/>
    </location>
</feature>
<protein>
    <recommendedName>
        <fullName evidence="5">Carboxypeptidase Q</fullName>
    </recommendedName>
    <alternativeName>
        <fullName evidence="20">Plasma glutamate carboxypeptidase</fullName>
    </alternativeName>
</protein>
<evidence type="ECO:0000256" key="2">
    <source>
        <dbReference type="ARBA" id="ARBA00004371"/>
    </source>
</evidence>
<proteinExistence type="predicted"/>
<accession>X1SA34</accession>
<evidence type="ECO:0000256" key="20">
    <source>
        <dbReference type="ARBA" id="ARBA00033328"/>
    </source>
</evidence>
<comment type="subcellular location">
    <subcellularLocation>
        <location evidence="1">Endoplasmic reticulum</location>
    </subcellularLocation>
    <subcellularLocation>
        <location evidence="3">Golgi apparatus</location>
    </subcellularLocation>
    <subcellularLocation>
        <location evidence="2">Lysosome</location>
    </subcellularLocation>
    <subcellularLocation>
        <location evidence="4">Secreted</location>
    </subcellularLocation>
</comment>
<keyword evidence="8" id="KW-0645">Protease</keyword>
<evidence type="ECO:0000256" key="16">
    <source>
        <dbReference type="ARBA" id="ARBA00023145"/>
    </source>
</evidence>
<keyword evidence="13" id="KW-0862">Zinc</keyword>
<evidence type="ECO:0000256" key="8">
    <source>
        <dbReference type="ARBA" id="ARBA00022670"/>
    </source>
</evidence>
<comment type="subunit">
    <text evidence="19">Homodimer. The monomeric form is inactive while the homodimer is active.</text>
</comment>
<dbReference type="Pfam" id="PF04389">
    <property type="entry name" value="Peptidase_M28"/>
    <property type="match status" value="1"/>
</dbReference>
<evidence type="ECO:0000256" key="19">
    <source>
        <dbReference type="ARBA" id="ARBA00025833"/>
    </source>
</evidence>